<evidence type="ECO:0000313" key="2">
    <source>
        <dbReference type="Proteomes" id="UP000555103"/>
    </source>
</evidence>
<organism evidence="1 2">
    <name type="scientific">Dysgonomonas hofstadii</name>
    <dbReference type="NCBI Taxonomy" id="637886"/>
    <lineage>
        <taxon>Bacteria</taxon>
        <taxon>Pseudomonadati</taxon>
        <taxon>Bacteroidota</taxon>
        <taxon>Bacteroidia</taxon>
        <taxon>Bacteroidales</taxon>
        <taxon>Dysgonomonadaceae</taxon>
        <taxon>Dysgonomonas</taxon>
    </lineage>
</organism>
<comment type="caution">
    <text evidence="1">The sequence shown here is derived from an EMBL/GenBank/DDBJ whole genome shotgun (WGS) entry which is preliminary data.</text>
</comment>
<protein>
    <submittedName>
        <fullName evidence="1">Uncharacterized protein</fullName>
    </submittedName>
</protein>
<gene>
    <name evidence="1" type="ORF">GGR21_001831</name>
</gene>
<dbReference type="EMBL" id="JACIEP010000005">
    <property type="protein sequence ID" value="MBB4035936.1"/>
    <property type="molecule type" value="Genomic_DNA"/>
</dbReference>
<proteinExistence type="predicted"/>
<accession>A0A840CKP1</accession>
<sequence length="35" mass="4304">MNFFHKKTTLNFNTIATKVKDFQKKQYQKFAHNQK</sequence>
<dbReference type="Proteomes" id="UP000555103">
    <property type="component" value="Unassembled WGS sequence"/>
</dbReference>
<reference evidence="1 2" key="1">
    <citation type="submission" date="2020-08" db="EMBL/GenBank/DDBJ databases">
        <title>Genomic Encyclopedia of Type Strains, Phase IV (KMG-IV): sequencing the most valuable type-strain genomes for metagenomic binning, comparative biology and taxonomic classification.</title>
        <authorList>
            <person name="Goeker M."/>
        </authorList>
    </citation>
    <scope>NUCLEOTIDE SEQUENCE [LARGE SCALE GENOMIC DNA]</scope>
    <source>
        <strain evidence="1 2">DSM 104969</strain>
    </source>
</reference>
<keyword evidence="2" id="KW-1185">Reference proteome</keyword>
<evidence type="ECO:0000313" key="1">
    <source>
        <dbReference type="EMBL" id="MBB4035936.1"/>
    </source>
</evidence>
<name>A0A840CKP1_9BACT</name>
<dbReference type="AlphaFoldDB" id="A0A840CKP1"/>